<gene>
    <name evidence="1" type="ORF">QUF85_28675</name>
</gene>
<evidence type="ECO:0000313" key="1">
    <source>
        <dbReference type="EMBL" id="MDM5287241.1"/>
    </source>
</evidence>
<evidence type="ECO:0000313" key="2">
    <source>
        <dbReference type="Proteomes" id="UP001238973"/>
    </source>
</evidence>
<sequence>MEKAILLLILGIATGLKKQIITIDEGEKLIFSPYVIDLLSDYNLDPNIVDLIHQGTELEDILSIIPETLNNKIEEIHVNTLSVLEQKKRFQLTEHLLDV</sequence>
<organism evidence="1 2">
    <name type="scientific">Peribacillus frigoritolerans</name>
    <dbReference type="NCBI Taxonomy" id="450367"/>
    <lineage>
        <taxon>Bacteria</taxon>
        <taxon>Bacillati</taxon>
        <taxon>Bacillota</taxon>
        <taxon>Bacilli</taxon>
        <taxon>Bacillales</taxon>
        <taxon>Bacillaceae</taxon>
        <taxon>Peribacillus</taxon>
    </lineage>
</organism>
<dbReference type="RefSeq" id="WP_289351419.1">
    <property type="nucleotide sequence ID" value="NZ_JAUCFI010000003.1"/>
</dbReference>
<dbReference type="AlphaFoldDB" id="A0AAJ1QTS4"/>
<dbReference type="Pfam" id="PF13108">
    <property type="entry name" value="DUF3969"/>
    <property type="match status" value="1"/>
</dbReference>
<proteinExistence type="predicted"/>
<accession>A0AAJ1QTS4</accession>
<reference evidence="1" key="1">
    <citation type="submission" date="2023-06" db="EMBL/GenBank/DDBJ databases">
        <title>Comparative genomics of Bacillaceae isolates and their secondary metabolite potential.</title>
        <authorList>
            <person name="Song L."/>
            <person name="Nielsen L.J."/>
            <person name="Mohite O."/>
            <person name="Xu X."/>
            <person name="Weber T."/>
            <person name="Kovacs A.T."/>
        </authorList>
    </citation>
    <scope>NUCLEOTIDE SEQUENCE</scope>
    <source>
        <strain evidence="1">G1S1</strain>
    </source>
</reference>
<name>A0AAJ1QTS4_9BACI</name>
<protein>
    <submittedName>
        <fullName evidence="1">DUF3969 family protein</fullName>
    </submittedName>
</protein>
<comment type="caution">
    <text evidence="1">The sequence shown here is derived from an EMBL/GenBank/DDBJ whole genome shotgun (WGS) entry which is preliminary data.</text>
</comment>
<dbReference type="EMBL" id="JAUCFI010000003">
    <property type="protein sequence ID" value="MDM5287241.1"/>
    <property type="molecule type" value="Genomic_DNA"/>
</dbReference>
<dbReference type="Proteomes" id="UP001238973">
    <property type="component" value="Unassembled WGS sequence"/>
</dbReference>
<dbReference type="InterPro" id="IPR025083">
    <property type="entry name" value="DUF3969"/>
</dbReference>